<name>A0AC34G0Q9_9BILA</name>
<evidence type="ECO:0000313" key="1">
    <source>
        <dbReference type="Proteomes" id="UP000887579"/>
    </source>
</evidence>
<protein>
    <submittedName>
        <fullName evidence="2">Archease domain-containing protein</fullName>
    </submittedName>
</protein>
<dbReference type="Proteomes" id="UP000887579">
    <property type="component" value="Unplaced"/>
</dbReference>
<sequence length="58" mass="6636">EVVNYDSEKFEIKIRAFGESFDKARHPPGTAVKAITYSTMQIHDNIDGRVHIYVIVDI</sequence>
<dbReference type="WBParaSite" id="ES5_v2.g23329.t1">
    <property type="protein sequence ID" value="ES5_v2.g23329.t1"/>
    <property type="gene ID" value="ES5_v2.g23329"/>
</dbReference>
<organism evidence="1 2">
    <name type="scientific">Panagrolaimus sp. ES5</name>
    <dbReference type="NCBI Taxonomy" id="591445"/>
    <lineage>
        <taxon>Eukaryota</taxon>
        <taxon>Metazoa</taxon>
        <taxon>Ecdysozoa</taxon>
        <taxon>Nematoda</taxon>
        <taxon>Chromadorea</taxon>
        <taxon>Rhabditida</taxon>
        <taxon>Tylenchina</taxon>
        <taxon>Panagrolaimomorpha</taxon>
        <taxon>Panagrolaimoidea</taxon>
        <taxon>Panagrolaimidae</taxon>
        <taxon>Panagrolaimus</taxon>
    </lineage>
</organism>
<evidence type="ECO:0000313" key="2">
    <source>
        <dbReference type="WBParaSite" id="ES5_v2.g23329.t1"/>
    </source>
</evidence>
<proteinExistence type="predicted"/>
<reference evidence="2" key="1">
    <citation type="submission" date="2022-11" db="UniProtKB">
        <authorList>
            <consortium name="WormBaseParasite"/>
        </authorList>
    </citation>
    <scope>IDENTIFICATION</scope>
</reference>
<accession>A0AC34G0Q9</accession>